<dbReference type="Proteomes" id="UP000037035">
    <property type="component" value="Unassembled WGS sequence"/>
</dbReference>
<dbReference type="EMBL" id="LAVV01011441">
    <property type="protein sequence ID" value="KNZ47782.1"/>
    <property type="molecule type" value="Genomic_DNA"/>
</dbReference>
<evidence type="ECO:0000313" key="2">
    <source>
        <dbReference type="Proteomes" id="UP000037035"/>
    </source>
</evidence>
<comment type="caution">
    <text evidence="1">The sequence shown here is derived from an EMBL/GenBank/DDBJ whole genome shotgun (WGS) entry which is preliminary data.</text>
</comment>
<dbReference type="VEuPathDB" id="FungiDB:VP01_614g2"/>
<sequence length="83" mass="9527">TKPTRTTKIITGISLLIHFPTTQCHGHLTTHRLELADRSATLKQAGSLVMTFTNHEKLFRCDKTSTFLNYYYHHIQANICLLL</sequence>
<evidence type="ECO:0000313" key="1">
    <source>
        <dbReference type="EMBL" id="KNZ47782.1"/>
    </source>
</evidence>
<organism evidence="1 2">
    <name type="scientific">Puccinia sorghi</name>
    <dbReference type="NCBI Taxonomy" id="27349"/>
    <lineage>
        <taxon>Eukaryota</taxon>
        <taxon>Fungi</taxon>
        <taxon>Dikarya</taxon>
        <taxon>Basidiomycota</taxon>
        <taxon>Pucciniomycotina</taxon>
        <taxon>Pucciniomycetes</taxon>
        <taxon>Pucciniales</taxon>
        <taxon>Pucciniaceae</taxon>
        <taxon>Puccinia</taxon>
    </lineage>
</organism>
<gene>
    <name evidence="1" type="ORF">VP01_614g2</name>
</gene>
<proteinExistence type="predicted"/>
<reference evidence="1 2" key="1">
    <citation type="submission" date="2015-08" db="EMBL/GenBank/DDBJ databases">
        <title>Next Generation Sequencing and Analysis of the Genome of Puccinia sorghi L Schw, the Causal Agent of Maize Common Rust.</title>
        <authorList>
            <person name="Rochi L."/>
            <person name="Burguener G."/>
            <person name="Darino M."/>
            <person name="Turjanski A."/>
            <person name="Kreff E."/>
            <person name="Dieguez M.J."/>
            <person name="Sacco F."/>
        </authorList>
    </citation>
    <scope>NUCLEOTIDE SEQUENCE [LARGE SCALE GENOMIC DNA]</scope>
    <source>
        <strain evidence="1 2">RO10H11247</strain>
    </source>
</reference>
<keyword evidence="2" id="KW-1185">Reference proteome</keyword>
<name>A0A0L6UHP3_9BASI</name>
<dbReference type="AlphaFoldDB" id="A0A0L6UHP3"/>
<accession>A0A0L6UHP3</accession>
<feature type="non-terminal residue" evidence="1">
    <location>
        <position position="1"/>
    </location>
</feature>
<protein>
    <submittedName>
        <fullName evidence="1">Putative signal peptide protein</fullName>
    </submittedName>
</protein>